<dbReference type="RefSeq" id="WP_308356389.1">
    <property type="nucleotide sequence ID" value="NZ_CP129970.2"/>
</dbReference>
<evidence type="ECO:0000313" key="3">
    <source>
        <dbReference type="Proteomes" id="UP001244443"/>
    </source>
</evidence>
<dbReference type="AlphaFoldDB" id="A0AA51RA72"/>
<keyword evidence="1" id="KW-0732">Signal</keyword>
<name>A0AA51RA72_9BACT</name>
<feature type="chain" id="PRO_5041292998" description="Transcriptional regulator" evidence="1">
    <location>
        <begin position="21"/>
        <end position="509"/>
    </location>
</feature>
<protein>
    <recommendedName>
        <fullName evidence="4">Transcriptional regulator</fullName>
    </recommendedName>
</protein>
<gene>
    <name evidence="2" type="ORF">QYS48_32820</name>
</gene>
<sequence>MKLYFSLSLLLILSSYFAIGQVSQPTRYEIEIDDLNDDYYIVSAKEKGLFLFKELEENETKNENVWEIIRLDTNLIEINRQEVLIDKKFSFKGYSYDKDRFVMLFQEGLEYAKDLLFVTFSAKYDNEFKSYLYNNVVPIRLTEFEIKNDAVIFGGNVNMRTVVMLYNFTAEKGIVLPGFYSDRSTLLQLVTSTNDDFIRVITSDRLMNKRYGITIRAFNTFGEPEFTRTLEAKDNLSLTDGRIVNSSEGGNLLAGTYSIKRRTETSRGIFIADLEREQEKQIRYYNYGNLDNFFNYMKEKRKNRVLKRIARKKIKGKKLKFSYRLYVQDIVKQEDQNILIGEAYFPTYSNRSYGYGYTAYSYDPFLNRGSTQVFDGYKYTHAVIIAFDDDGNLIWDNSFEINDLKSFQLEEHVHLAFLDNEIVMLYLYNQELKIKVIKGSEIVEGKFTESLKLMYENDEMKSSDEELEGLKQWYGNNFYAFGVNKVKNLRDQNIKLNRKVFFINKIVVE</sequence>
<feature type="signal peptide" evidence="1">
    <location>
        <begin position="1"/>
        <end position="20"/>
    </location>
</feature>
<evidence type="ECO:0000313" key="2">
    <source>
        <dbReference type="EMBL" id="WMN06533.1"/>
    </source>
</evidence>
<proteinExistence type="predicted"/>
<accession>A0AA51RA72</accession>
<reference evidence="2" key="1">
    <citation type="submission" date="2023-08" db="EMBL/GenBank/DDBJ databases">
        <title>Comparative genomics and taxonomic characterization of three novel marine species of genus Marivirga.</title>
        <authorList>
            <person name="Muhammad N."/>
            <person name="Kim S.-G."/>
        </authorList>
    </citation>
    <scope>NUCLEOTIDE SEQUENCE [LARGE SCALE GENOMIC DNA]</scope>
    <source>
        <strain evidence="2">ABR2-2</strain>
    </source>
</reference>
<dbReference type="EMBL" id="CP129970">
    <property type="protein sequence ID" value="WMN06533.1"/>
    <property type="molecule type" value="Genomic_DNA"/>
</dbReference>
<organism evidence="2 3">
    <name type="scientific">Marivirga arenosa</name>
    <dbReference type="NCBI Taxonomy" id="3059076"/>
    <lineage>
        <taxon>Bacteria</taxon>
        <taxon>Pseudomonadati</taxon>
        <taxon>Bacteroidota</taxon>
        <taxon>Cytophagia</taxon>
        <taxon>Cytophagales</taxon>
        <taxon>Marivirgaceae</taxon>
        <taxon>Marivirga</taxon>
    </lineage>
</organism>
<keyword evidence="3" id="KW-1185">Reference proteome</keyword>
<dbReference type="Proteomes" id="UP001244443">
    <property type="component" value="Chromosome"/>
</dbReference>
<evidence type="ECO:0008006" key="4">
    <source>
        <dbReference type="Google" id="ProtNLM"/>
    </source>
</evidence>
<evidence type="ECO:0000256" key="1">
    <source>
        <dbReference type="SAM" id="SignalP"/>
    </source>
</evidence>